<dbReference type="Proteomes" id="UP000662572">
    <property type="component" value="Unassembled WGS sequence"/>
</dbReference>
<gene>
    <name evidence="2" type="ORF">GCM10011273_34080</name>
</gene>
<accession>A0A918QGQ8</accession>
<proteinExistence type="predicted"/>
<dbReference type="GO" id="GO:0003723">
    <property type="term" value="F:RNA binding"/>
    <property type="evidence" value="ECO:0007669"/>
    <property type="project" value="UniProtKB-KW"/>
</dbReference>
<dbReference type="Gene3D" id="3.10.290.10">
    <property type="entry name" value="RNA-binding S4 domain"/>
    <property type="match status" value="1"/>
</dbReference>
<reference evidence="2" key="1">
    <citation type="journal article" date="2014" name="Int. J. Syst. Evol. Microbiol.">
        <title>Complete genome sequence of Corynebacterium casei LMG S-19264T (=DSM 44701T), isolated from a smear-ripened cheese.</title>
        <authorList>
            <consortium name="US DOE Joint Genome Institute (JGI-PGF)"/>
            <person name="Walter F."/>
            <person name="Albersmeier A."/>
            <person name="Kalinowski J."/>
            <person name="Ruckert C."/>
        </authorList>
    </citation>
    <scope>NUCLEOTIDE SEQUENCE</scope>
    <source>
        <strain evidence="2">KCTC 32296</strain>
    </source>
</reference>
<dbReference type="PROSITE" id="PS50889">
    <property type="entry name" value="S4"/>
    <property type="match status" value="1"/>
</dbReference>
<name>A0A918QGQ8_9CAUL</name>
<keyword evidence="1" id="KW-0694">RNA-binding</keyword>
<dbReference type="EMBL" id="BMZB01000007">
    <property type="protein sequence ID" value="GGZ44504.1"/>
    <property type="molecule type" value="Genomic_DNA"/>
</dbReference>
<sequence length="99" mass="11310">MSADLPQTCRIDVWLWRARFFKTRSLSAKFCETGHLRLTRLDHTQRVDKAGAFVKPEDQLVFAFGARLIDITVVDMGERRGPAREAQQLYQVNDPTSAS</sequence>
<dbReference type="AlphaFoldDB" id="A0A918QGQ8"/>
<evidence type="ECO:0000256" key="1">
    <source>
        <dbReference type="PROSITE-ProRule" id="PRU00182"/>
    </source>
</evidence>
<evidence type="ECO:0000313" key="3">
    <source>
        <dbReference type="Proteomes" id="UP000662572"/>
    </source>
</evidence>
<comment type="caution">
    <text evidence="2">The sequence shown here is derived from an EMBL/GenBank/DDBJ whole genome shotgun (WGS) entry which is preliminary data.</text>
</comment>
<dbReference type="RefSeq" id="WP_189488871.1">
    <property type="nucleotide sequence ID" value="NZ_BMZB01000007.1"/>
</dbReference>
<dbReference type="SUPFAM" id="SSF55174">
    <property type="entry name" value="Alpha-L RNA-binding motif"/>
    <property type="match status" value="1"/>
</dbReference>
<keyword evidence="3" id="KW-1185">Reference proteome</keyword>
<organism evidence="2 3">
    <name type="scientific">Asticcacaulis endophyticus</name>
    <dbReference type="NCBI Taxonomy" id="1395890"/>
    <lineage>
        <taxon>Bacteria</taxon>
        <taxon>Pseudomonadati</taxon>
        <taxon>Pseudomonadota</taxon>
        <taxon>Alphaproteobacteria</taxon>
        <taxon>Caulobacterales</taxon>
        <taxon>Caulobacteraceae</taxon>
        <taxon>Asticcacaulis</taxon>
    </lineage>
</organism>
<evidence type="ECO:0000313" key="2">
    <source>
        <dbReference type="EMBL" id="GGZ44504.1"/>
    </source>
</evidence>
<dbReference type="CDD" id="cd00165">
    <property type="entry name" value="S4"/>
    <property type="match status" value="1"/>
</dbReference>
<reference evidence="2" key="2">
    <citation type="submission" date="2020-09" db="EMBL/GenBank/DDBJ databases">
        <authorList>
            <person name="Sun Q."/>
            <person name="Kim S."/>
        </authorList>
    </citation>
    <scope>NUCLEOTIDE SEQUENCE</scope>
    <source>
        <strain evidence="2">KCTC 32296</strain>
    </source>
</reference>
<protein>
    <submittedName>
        <fullName evidence="2">RNA-binding protein</fullName>
    </submittedName>
</protein>
<dbReference type="InterPro" id="IPR036986">
    <property type="entry name" value="S4_RNA-bd_sf"/>
</dbReference>